<dbReference type="AlphaFoldDB" id="A0A1I5KMG6"/>
<gene>
    <name evidence="2" type="ORF">ATL45_3961</name>
    <name evidence="3" type="ORF">SAMN05421805_12783</name>
</gene>
<sequence>MHGEPTRVSGDRDIHTWAAAFQCDECRVLSIGTASLVRTLNPREAATQMREYGQYIEWLPTKAVGQHFADVPDHIAEAASEAHRCHSIGAHRAAVLMARSVLEATAKERGILKGNLIEKIDKLHEEQHIRPLVRDSAHEIRHLGNDMAHGDFVAPVAEEEAAEILELMGELLNEVYQAPAKLRAAQAARLARTGADASNN</sequence>
<dbReference type="Proteomes" id="UP000270697">
    <property type="component" value="Unassembled WGS sequence"/>
</dbReference>
<reference evidence="2 5" key="2">
    <citation type="submission" date="2018-10" db="EMBL/GenBank/DDBJ databases">
        <title>Sequencing the genomes of 1000 actinobacteria strains.</title>
        <authorList>
            <person name="Klenk H.-P."/>
        </authorList>
    </citation>
    <scope>NUCLEOTIDE SEQUENCE [LARGE SCALE GENOMIC DNA]</scope>
    <source>
        <strain evidence="2 5">DSM 45119</strain>
    </source>
</reference>
<feature type="domain" description="DUF4145" evidence="1">
    <location>
        <begin position="80"/>
        <end position="168"/>
    </location>
</feature>
<evidence type="ECO:0000313" key="2">
    <source>
        <dbReference type="EMBL" id="RKT85614.1"/>
    </source>
</evidence>
<evidence type="ECO:0000259" key="1">
    <source>
        <dbReference type="Pfam" id="PF13643"/>
    </source>
</evidence>
<dbReference type="EMBL" id="RBXX01000002">
    <property type="protein sequence ID" value="RKT85614.1"/>
    <property type="molecule type" value="Genomic_DNA"/>
</dbReference>
<proteinExistence type="predicted"/>
<organism evidence="3 4">
    <name type="scientific">Saccharopolyspora antimicrobica</name>
    <dbReference type="NCBI Taxonomy" id="455193"/>
    <lineage>
        <taxon>Bacteria</taxon>
        <taxon>Bacillati</taxon>
        <taxon>Actinomycetota</taxon>
        <taxon>Actinomycetes</taxon>
        <taxon>Pseudonocardiales</taxon>
        <taxon>Pseudonocardiaceae</taxon>
        <taxon>Saccharopolyspora</taxon>
    </lineage>
</organism>
<evidence type="ECO:0000313" key="4">
    <source>
        <dbReference type="Proteomes" id="UP000199398"/>
    </source>
</evidence>
<accession>A0A1I5KMG6</accession>
<dbReference type="InterPro" id="IPR025285">
    <property type="entry name" value="DUF4145"/>
</dbReference>
<reference evidence="3 4" key="1">
    <citation type="submission" date="2016-10" db="EMBL/GenBank/DDBJ databases">
        <authorList>
            <person name="de Groot N.N."/>
        </authorList>
    </citation>
    <scope>NUCLEOTIDE SEQUENCE [LARGE SCALE GENOMIC DNA]</scope>
    <source>
        <strain evidence="3 4">CPCC 201259</strain>
    </source>
</reference>
<dbReference type="STRING" id="455193.SAMN05421805_12783"/>
<dbReference type="Pfam" id="PF13643">
    <property type="entry name" value="DUF4145"/>
    <property type="match status" value="1"/>
</dbReference>
<evidence type="ECO:0000313" key="5">
    <source>
        <dbReference type="Proteomes" id="UP000270697"/>
    </source>
</evidence>
<dbReference type="Proteomes" id="UP000199398">
    <property type="component" value="Unassembled WGS sequence"/>
</dbReference>
<name>A0A1I5KMG6_9PSEU</name>
<keyword evidence="5" id="KW-1185">Reference proteome</keyword>
<evidence type="ECO:0000313" key="3">
    <source>
        <dbReference type="EMBL" id="SFO86215.1"/>
    </source>
</evidence>
<protein>
    <submittedName>
        <fullName evidence="2">Uncharacterized protein DUF4145</fullName>
    </submittedName>
</protein>
<dbReference type="EMBL" id="FOUP01000027">
    <property type="protein sequence ID" value="SFO86215.1"/>
    <property type="molecule type" value="Genomic_DNA"/>
</dbReference>